<evidence type="ECO:0000256" key="3">
    <source>
        <dbReference type="ARBA" id="ARBA00022840"/>
    </source>
</evidence>
<dbReference type="Gene3D" id="3.40.50.40">
    <property type="match status" value="1"/>
</dbReference>
<dbReference type="InterPro" id="IPR027474">
    <property type="entry name" value="L-asparaginase_N"/>
</dbReference>
<dbReference type="GO" id="GO:0050567">
    <property type="term" value="F:glutaminyl-tRNA synthase (glutamine-hydrolyzing) activity"/>
    <property type="evidence" value="ECO:0007669"/>
    <property type="project" value="UniProtKB-UniRule"/>
</dbReference>
<evidence type="ECO:0000256" key="2">
    <source>
        <dbReference type="ARBA" id="ARBA00022741"/>
    </source>
</evidence>
<keyword evidence="2 5" id="KW-0547">Nucleotide-binding</keyword>
<dbReference type="SUPFAM" id="SSF141300">
    <property type="entry name" value="GatD N-terminal domain-like"/>
    <property type="match status" value="1"/>
</dbReference>
<evidence type="ECO:0000259" key="9">
    <source>
        <dbReference type="Pfam" id="PF18195"/>
    </source>
</evidence>
<keyword evidence="1 5" id="KW-0436">Ligase</keyword>
<dbReference type="HAMAP" id="MF_00586">
    <property type="entry name" value="GatD"/>
    <property type="match status" value="1"/>
</dbReference>
<dbReference type="SMART" id="SM00870">
    <property type="entry name" value="Asparaginase"/>
    <property type="match status" value="1"/>
</dbReference>
<comment type="subunit">
    <text evidence="5 6">Heterodimer of GatD and GatE.</text>
</comment>
<keyword evidence="10" id="KW-0808">Transferase</keyword>
<organism evidence="10">
    <name type="scientific">Staphylothermus marinus</name>
    <dbReference type="NCBI Taxonomy" id="2280"/>
    <lineage>
        <taxon>Archaea</taxon>
        <taxon>Thermoproteota</taxon>
        <taxon>Thermoprotei</taxon>
        <taxon>Desulfurococcales</taxon>
        <taxon>Desulfurococcaceae</taxon>
        <taxon>Staphylothermus</taxon>
    </lineage>
</organism>
<dbReference type="NCBIfam" id="NF003217">
    <property type="entry name" value="PRK04183.1"/>
    <property type="match status" value="1"/>
</dbReference>
<dbReference type="InterPro" id="IPR040918">
    <property type="entry name" value="GatD_N"/>
</dbReference>
<feature type="active site" evidence="5">
    <location>
        <position position="261"/>
    </location>
</feature>
<evidence type="ECO:0000256" key="1">
    <source>
        <dbReference type="ARBA" id="ARBA00022598"/>
    </source>
</evidence>
<dbReference type="EMBL" id="DTBP01000020">
    <property type="protein sequence ID" value="HGQ74070.1"/>
    <property type="molecule type" value="Genomic_DNA"/>
</dbReference>
<dbReference type="InterPro" id="IPR011878">
    <property type="entry name" value="GatD"/>
</dbReference>
<dbReference type="InterPro" id="IPR037152">
    <property type="entry name" value="L-asparaginase_N_sf"/>
</dbReference>
<evidence type="ECO:0000256" key="6">
    <source>
        <dbReference type="RuleBase" id="RU004457"/>
    </source>
</evidence>
<accession>A0A7C4NPZ9</accession>
<dbReference type="GO" id="GO:0016740">
    <property type="term" value="F:transferase activity"/>
    <property type="evidence" value="ECO:0007669"/>
    <property type="project" value="UniProtKB-KW"/>
</dbReference>
<gene>
    <name evidence="5 10" type="primary">gatD</name>
    <name evidence="10" type="ORF">ENU20_03215</name>
</gene>
<evidence type="ECO:0000256" key="4">
    <source>
        <dbReference type="ARBA" id="ARBA00022917"/>
    </source>
</evidence>
<dbReference type="PANTHER" id="PTHR11707">
    <property type="entry name" value="L-ASPARAGINASE"/>
    <property type="match status" value="1"/>
</dbReference>
<protein>
    <recommendedName>
        <fullName evidence="5 6">Glutamyl-tRNA(Gln) amidotransferase subunit D</fullName>
        <shortName evidence="5">Glu-ADT subunit D</shortName>
        <ecNumber evidence="5 6">6.3.5.-</ecNumber>
    </recommendedName>
</protein>
<dbReference type="PANTHER" id="PTHR11707:SF28">
    <property type="entry name" value="60 KDA LYSOPHOSPHOLIPASE"/>
    <property type="match status" value="1"/>
</dbReference>
<reference evidence="10" key="1">
    <citation type="journal article" date="2020" name="mSystems">
        <title>Genome- and Community-Level Interaction Insights into Carbon Utilization and Element Cycling Functions of Hydrothermarchaeota in Hydrothermal Sediment.</title>
        <authorList>
            <person name="Zhou Z."/>
            <person name="Liu Y."/>
            <person name="Xu W."/>
            <person name="Pan J."/>
            <person name="Luo Z.H."/>
            <person name="Li M."/>
        </authorList>
    </citation>
    <scope>NUCLEOTIDE SEQUENCE [LARGE SCALE GENOMIC DNA]</scope>
    <source>
        <strain evidence="10">SpSt-648</strain>
    </source>
</reference>
<dbReference type="PIRSF" id="PIRSF500175">
    <property type="entry name" value="Glu_ADT_D"/>
    <property type="match status" value="1"/>
</dbReference>
<comment type="similarity">
    <text evidence="5 6">Belongs to the asparaginase 1 family. GatD subfamily.</text>
</comment>
<feature type="active site" evidence="5">
    <location>
        <position position="106"/>
    </location>
</feature>
<dbReference type="Gene3D" id="3.40.50.1170">
    <property type="entry name" value="L-asparaginase, N-terminal domain"/>
    <property type="match status" value="1"/>
</dbReference>
<dbReference type="NCBIfam" id="TIGR02153">
    <property type="entry name" value="gatD_arch"/>
    <property type="match status" value="1"/>
</dbReference>
<keyword evidence="4 5" id="KW-0648">Protein biosynthesis</keyword>
<feature type="active site" evidence="5">
    <location>
        <position position="183"/>
    </location>
</feature>
<dbReference type="PIRSF" id="PIRSF001220">
    <property type="entry name" value="L-ASNase_gatD"/>
    <property type="match status" value="1"/>
</dbReference>
<dbReference type="InterPro" id="IPR006034">
    <property type="entry name" value="Asparaginase/glutaminase-like"/>
</dbReference>
<dbReference type="InterPro" id="IPR006033">
    <property type="entry name" value="AsnA_fam"/>
</dbReference>
<dbReference type="InterPro" id="IPR027473">
    <property type="entry name" value="L-asparaginase_C"/>
</dbReference>
<evidence type="ECO:0000313" key="10">
    <source>
        <dbReference type="EMBL" id="HGQ74070.1"/>
    </source>
</evidence>
<dbReference type="PROSITE" id="PS51732">
    <property type="entry name" value="ASN_GLN_ASE_3"/>
    <property type="match status" value="1"/>
</dbReference>
<dbReference type="InterPro" id="IPR036152">
    <property type="entry name" value="Asp/glu_Ase-like_sf"/>
</dbReference>
<dbReference type="PRINTS" id="PR00139">
    <property type="entry name" value="ASNGLNASE"/>
</dbReference>
<dbReference type="GO" id="GO:0006450">
    <property type="term" value="P:regulation of translational fidelity"/>
    <property type="evidence" value="ECO:0007669"/>
    <property type="project" value="InterPro"/>
</dbReference>
<comment type="catalytic activity">
    <reaction evidence="5 6">
        <text>L-glutamyl-tRNA(Gln) + L-glutamine + ATP + H2O = L-glutaminyl-tRNA(Gln) + L-glutamate + ADP + phosphate + H(+)</text>
        <dbReference type="Rhea" id="RHEA:17521"/>
        <dbReference type="Rhea" id="RHEA-COMP:9681"/>
        <dbReference type="Rhea" id="RHEA-COMP:9684"/>
        <dbReference type="ChEBI" id="CHEBI:15377"/>
        <dbReference type="ChEBI" id="CHEBI:15378"/>
        <dbReference type="ChEBI" id="CHEBI:29985"/>
        <dbReference type="ChEBI" id="CHEBI:30616"/>
        <dbReference type="ChEBI" id="CHEBI:43474"/>
        <dbReference type="ChEBI" id="CHEBI:58359"/>
        <dbReference type="ChEBI" id="CHEBI:78520"/>
        <dbReference type="ChEBI" id="CHEBI:78521"/>
        <dbReference type="ChEBI" id="CHEBI:456216"/>
    </reaction>
</comment>
<name>A0A7C4NPZ9_STAMA</name>
<feature type="domain" description="GatD N-terminal" evidence="9">
    <location>
        <begin position="20"/>
        <end position="74"/>
    </location>
</feature>
<keyword evidence="3 5" id="KW-0067">ATP-binding</keyword>
<dbReference type="Pfam" id="PF17763">
    <property type="entry name" value="Asparaginase_C"/>
    <property type="match status" value="1"/>
</dbReference>
<dbReference type="InterPro" id="IPR037222">
    <property type="entry name" value="GatD_N_sf"/>
</dbReference>
<dbReference type="Gene3D" id="2.30.30.520">
    <property type="match status" value="1"/>
</dbReference>
<dbReference type="NCBIfam" id="TIGR00519">
    <property type="entry name" value="asnASE_I"/>
    <property type="match status" value="1"/>
</dbReference>
<sequence>MSKRYGYSGRLLDILSSRDIDIGDRIQVRKKNIVVEGLLMPIETGLGSENTIILRLDNGYKIGVSIDEDTEIILVSKRFESSVAVEYPKRVYQNLPRISLISTGGTIVSKIDYETGAVKPALTFEDIIEWIPEITGVAFIDAKEVMNIFSENIEPKHWEIISKNVYEEIVSGVEGVIVAHGTDMMTYTASALAFAIRNKPVPIVFVGSQRSSDRPSTDSILNFKAAVATALKAPFSESTIVMHGETSDTYALAHRSVKCRKMHTSRRDAFQSINDYPLAIIYPDEFKVKVVNNVIYEYRSRDKDPVLENNFDDKVVLIKSYPGISPEIFDYFVDKGYHGIVIEGSGLGHIAEKTISSIRRAVEEGVVVVMASQCIFGRVNLNVYSTGRLLLEAGVIPASDILAEVAFVKLSWILGSKTRDLKSVAELFNKNIVGEINSRHVLNHYPRWFY</sequence>
<dbReference type="GO" id="GO:0005524">
    <property type="term" value="F:ATP binding"/>
    <property type="evidence" value="ECO:0007669"/>
    <property type="project" value="UniProtKB-KW"/>
</dbReference>
<evidence type="ECO:0000259" key="8">
    <source>
        <dbReference type="Pfam" id="PF17763"/>
    </source>
</evidence>
<evidence type="ECO:0000259" key="7">
    <source>
        <dbReference type="Pfam" id="PF00710"/>
    </source>
</evidence>
<dbReference type="AlphaFoldDB" id="A0A7C4NPZ9"/>
<dbReference type="GO" id="GO:0006412">
    <property type="term" value="P:translation"/>
    <property type="evidence" value="ECO:0007669"/>
    <property type="project" value="UniProtKB-UniRule"/>
</dbReference>
<proteinExistence type="inferred from homology"/>
<evidence type="ECO:0000256" key="5">
    <source>
        <dbReference type="HAMAP-Rule" id="MF_00586"/>
    </source>
</evidence>
<dbReference type="SUPFAM" id="SSF53774">
    <property type="entry name" value="Glutaminase/Asparaginase"/>
    <property type="match status" value="1"/>
</dbReference>
<comment type="function">
    <text evidence="5 6">Allows the formation of correctly charged Gln-tRNA(Gln) through the transamidation of misacylated Glu-tRNA(Gln) in organisms which lack glutaminyl-tRNA synthetase. The reaction takes place in the presence of glutamine and ATP through an activated gamma-phospho-Glu-tRNA(Gln). The GatDE system is specific for glutamate and does not act on aspartate.</text>
</comment>
<feature type="domain" description="Asparaginase/glutaminase C-terminal" evidence="8">
    <location>
        <begin position="314"/>
        <end position="428"/>
    </location>
</feature>
<dbReference type="CDD" id="cd08962">
    <property type="entry name" value="GatD"/>
    <property type="match status" value="1"/>
</dbReference>
<dbReference type="GO" id="GO:0006520">
    <property type="term" value="P:amino acid metabolic process"/>
    <property type="evidence" value="ECO:0007669"/>
    <property type="project" value="InterPro"/>
</dbReference>
<dbReference type="Pfam" id="PF00710">
    <property type="entry name" value="Asparaginase"/>
    <property type="match status" value="1"/>
</dbReference>
<dbReference type="Pfam" id="PF18195">
    <property type="entry name" value="GatD_N"/>
    <property type="match status" value="1"/>
</dbReference>
<dbReference type="EC" id="6.3.5.-" evidence="5 6"/>
<comment type="caution">
    <text evidence="10">The sequence shown here is derived from an EMBL/GenBank/DDBJ whole genome shotgun (WGS) entry which is preliminary data.</text>
</comment>
<dbReference type="GO" id="GO:0004067">
    <property type="term" value="F:asparaginase activity"/>
    <property type="evidence" value="ECO:0007669"/>
    <property type="project" value="UniProtKB-UniRule"/>
</dbReference>
<dbReference type="InterPro" id="IPR040919">
    <property type="entry name" value="Asparaginase_C"/>
</dbReference>
<feature type="domain" description="L-asparaginase N-terminal" evidence="7">
    <location>
        <begin position="97"/>
        <end position="288"/>
    </location>
</feature>
<feature type="active site" evidence="5">
    <location>
        <position position="182"/>
    </location>
</feature>